<dbReference type="NCBIfam" id="NF002378">
    <property type="entry name" value="PRK01372.1"/>
    <property type="match status" value="1"/>
</dbReference>
<dbReference type="InterPro" id="IPR011761">
    <property type="entry name" value="ATP-grasp"/>
</dbReference>
<dbReference type="GO" id="GO:0071555">
    <property type="term" value="P:cell wall organization"/>
    <property type="evidence" value="ECO:0007669"/>
    <property type="project" value="UniProtKB-KW"/>
</dbReference>
<feature type="binding site" evidence="6">
    <location>
        <position position="261"/>
    </location>
    <ligand>
        <name>Mg(2+)</name>
        <dbReference type="ChEBI" id="CHEBI:18420"/>
        <label>2</label>
    </ligand>
</feature>
<keyword evidence="6" id="KW-0460">Magnesium</keyword>
<protein>
    <recommendedName>
        <fullName evidence="4">D-alanine--D-alanine ligase</fullName>
        <ecNumber evidence="4">6.3.2.4</ecNumber>
    </recommendedName>
    <alternativeName>
        <fullName evidence="4">D-Ala-D-Ala ligase</fullName>
    </alternativeName>
    <alternativeName>
        <fullName evidence="4">D-alanylalanine synthetase</fullName>
    </alternativeName>
</protein>
<dbReference type="PANTHER" id="PTHR23132">
    <property type="entry name" value="D-ALANINE--D-ALANINE LIGASE"/>
    <property type="match status" value="1"/>
</dbReference>
<dbReference type="SUPFAM" id="SSF56059">
    <property type="entry name" value="Glutathione synthetase ATP-binding domain-like"/>
    <property type="match status" value="1"/>
</dbReference>
<dbReference type="GO" id="GO:0046872">
    <property type="term" value="F:metal ion binding"/>
    <property type="evidence" value="ECO:0007669"/>
    <property type="project" value="UniProtKB-KW"/>
</dbReference>
<dbReference type="InterPro" id="IPR013815">
    <property type="entry name" value="ATP_grasp_subdomain_1"/>
</dbReference>
<organism evidence="9">
    <name type="scientific">uncultured myxobacterium HF0010_08B07</name>
    <dbReference type="NCBI Taxonomy" id="723553"/>
    <lineage>
        <taxon>Bacteria</taxon>
        <taxon>Pseudomonadati</taxon>
        <taxon>Myxococcota</taxon>
        <taxon>Myxococcia</taxon>
        <taxon>Myxococcales</taxon>
        <taxon>environmental samples</taxon>
    </lineage>
</organism>
<keyword evidence="2 4" id="KW-0436">Ligase</keyword>
<reference evidence="9" key="1">
    <citation type="submission" date="2010-01" db="EMBL/GenBank/DDBJ databases">
        <title>Genome fragments of uncultured bacteria from the North Pacific subtropical Gyre.</title>
        <authorList>
            <person name="Pham V.D."/>
            <person name="Delong E.F."/>
        </authorList>
    </citation>
    <scope>NUCLEOTIDE SEQUENCE</scope>
</reference>
<name>E7C1C8_9BACT</name>
<dbReference type="PROSITE" id="PS50975">
    <property type="entry name" value="ATP_GRASP"/>
    <property type="match status" value="1"/>
</dbReference>
<keyword evidence="6" id="KW-0479">Metal-binding</keyword>
<dbReference type="EMBL" id="GU567949">
    <property type="protein sequence ID" value="ADI21252.1"/>
    <property type="molecule type" value="Genomic_DNA"/>
</dbReference>
<keyword evidence="7" id="KW-0067">ATP-binding</keyword>
<keyword evidence="3 4" id="KW-0961">Cell wall biogenesis/degradation</keyword>
<evidence type="ECO:0000256" key="3">
    <source>
        <dbReference type="ARBA" id="ARBA00023316"/>
    </source>
</evidence>
<dbReference type="Gene3D" id="3.30.1490.20">
    <property type="entry name" value="ATP-grasp fold, A domain"/>
    <property type="match status" value="1"/>
</dbReference>
<dbReference type="GO" id="GO:0005524">
    <property type="term" value="F:ATP binding"/>
    <property type="evidence" value="ECO:0007669"/>
    <property type="project" value="UniProtKB-UniRule"/>
</dbReference>
<comment type="subcellular location">
    <subcellularLocation>
        <location evidence="4">Cytoplasm</location>
    </subcellularLocation>
</comment>
<keyword evidence="4" id="KW-0963">Cytoplasm</keyword>
<feature type="active site" evidence="5">
    <location>
        <position position="142"/>
    </location>
</feature>
<dbReference type="Pfam" id="PF07478">
    <property type="entry name" value="Dala_Dala_lig_C"/>
    <property type="match status" value="1"/>
</dbReference>
<evidence type="ECO:0000256" key="4">
    <source>
        <dbReference type="HAMAP-Rule" id="MF_00047"/>
    </source>
</evidence>
<dbReference type="SUPFAM" id="SSF52440">
    <property type="entry name" value="PreATP-grasp domain"/>
    <property type="match status" value="1"/>
</dbReference>
<comment type="catalytic activity">
    <reaction evidence="4">
        <text>2 D-alanine + ATP = D-alanyl-D-alanine + ADP + phosphate + H(+)</text>
        <dbReference type="Rhea" id="RHEA:11224"/>
        <dbReference type="ChEBI" id="CHEBI:15378"/>
        <dbReference type="ChEBI" id="CHEBI:30616"/>
        <dbReference type="ChEBI" id="CHEBI:43474"/>
        <dbReference type="ChEBI" id="CHEBI:57416"/>
        <dbReference type="ChEBI" id="CHEBI:57822"/>
        <dbReference type="ChEBI" id="CHEBI:456216"/>
        <dbReference type="EC" id="6.3.2.4"/>
    </reaction>
</comment>
<evidence type="ECO:0000256" key="2">
    <source>
        <dbReference type="ARBA" id="ARBA00022598"/>
    </source>
</evidence>
<dbReference type="GO" id="GO:0005737">
    <property type="term" value="C:cytoplasm"/>
    <property type="evidence" value="ECO:0007669"/>
    <property type="project" value="UniProtKB-SubCell"/>
</dbReference>
<gene>
    <name evidence="4" type="primary">ddl</name>
</gene>
<sequence>MRRVIILYGGDSVESGISQQSAEGIMENIDQAKFSARMQDIKNFDFKSVDKETLIFIAVHGKDGEDGTTQKLLKKRKIKFTGSDEISTRKCWNKISSKTLMVENAIPTPEFKVIKKNQKLNLEDQFFSKNKSFFVKPNSNGSSFGVSRVDHIKNLEGAIITARKYSEDVIIERAYNSAEYTVGILKGEALQPLEIIAEDSEGFYDYEAKYISKGTKKVEVVDKKIKDELKKIALKAFYKHGCQTWGRVDFVYDGKDLGVLEINTVPGFTEKSLFPLAAKLSGINYQELITNIIEDSI</sequence>
<evidence type="ECO:0000256" key="5">
    <source>
        <dbReference type="PIRSR" id="PIRSR039102-1"/>
    </source>
</evidence>
<evidence type="ECO:0000259" key="8">
    <source>
        <dbReference type="PROSITE" id="PS50975"/>
    </source>
</evidence>
<feature type="binding site" evidence="6">
    <location>
        <position position="261"/>
    </location>
    <ligand>
        <name>Mg(2+)</name>
        <dbReference type="ChEBI" id="CHEBI:18420"/>
        <label>1</label>
    </ligand>
</feature>
<evidence type="ECO:0000256" key="1">
    <source>
        <dbReference type="ARBA" id="ARBA00010871"/>
    </source>
</evidence>
<feature type="binding site" evidence="6">
    <location>
        <position position="249"/>
    </location>
    <ligand>
        <name>Mg(2+)</name>
        <dbReference type="ChEBI" id="CHEBI:18420"/>
        <label>1</label>
    </ligand>
</feature>
<feature type="domain" description="ATP-grasp" evidence="8">
    <location>
        <begin position="98"/>
        <end position="294"/>
    </location>
</feature>
<feature type="active site" evidence="5">
    <location>
        <position position="14"/>
    </location>
</feature>
<dbReference type="InterPro" id="IPR016185">
    <property type="entry name" value="PreATP-grasp_dom_sf"/>
</dbReference>
<evidence type="ECO:0000256" key="6">
    <source>
        <dbReference type="PIRSR" id="PIRSR039102-3"/>
    </source>
</evidence>
<dbReference type="GO" id="GO:0009252">
    <property type="term" value="P:peptidoglycan biosynthetic process"/>
    <property type="evidence" value="ECO:0007669"/>
    <property type="project" value="UniProtKB-UniRule"/>
</dbReference>
<dbReference type="Gene3D" id="3.40.50.20">
    <property type="match status" value="1"/>
</dbReference>
<comment type="function">
    <text evidence="4">Cell wall formation.</text>
</comment>
<dbReference type="UniPathway" id="UPA00219"/>
<dbReference type="Gene3D" id="3.30.470.20">
    <property type="entry name" value="ATP-grasp fold, B domain"/>
    <property type="match status" value="1"/>
</dbReference>
<dbReference type="PANTHER" id="PTHR23132:SF23">
    <property type="entry name" value="D-ALANINE--D-ALANINE LIGASE B"/>
    <property type="match status" value="1"/>
</dbReference>
<keyword evidence="7" id="KW-0547">Nucleotide-binding</keyword>
<comment type="similarity">
    <text evidence="1 4">Belongs to the D-alanine--D-alanine ligase family.</text>
</comment>
<accession>E7C1C8</accession>
<keyword evidence="4" id="KW-0573">Peptidoglycan synthesis</keyword>
<dbReference type="PIRSF" id="PIRSF039102">
    <property type="entry name" value="Ddl/VanB"/>
    <property type="match status" value="1"/>
</dbReference>
<keyword evidence="6" id="KW-0464">Manganese</keyword>
<proteinExistence type="inferred from homology"/>
<dbReference type="HAMAP" id="MF_00047">
    <property type="entry name" value="Dala_Dala_lig"/>
    <property type="match status" value="1"/>
</dbReference>
<evidence type="ECO:0000313" key="9">
    <source>
        <dbReference type="EMBL" id="ADI21252.1"/>
    </source>
</evidence>
<dbReference type="InterPro" id="IPR011095">
    <property type="entry name" value="Dala_Dala_lig_C"/>
</dbReference>
<dbReference type="EC" id="6.3.2.4" evidence="4"/>
<dbReference type="InterPro" id="IPR005905">
    <property type="entry name" value="D_ala_D_ala"/>
</dbReference>
<keyword evidence="4" id="KW-0133">Cell shape</keyword>
<feature type="active site" evidence="5">
    <location>
        <position position="272"/>
    </location>
</feature>
<dbReference type="GO" id="GO:0008360">
    <property type="term" value="P:regulation of cell shape"/>
    <property type="evidence" value="ECO:0007669"/>
    <property type="project" value="UniProtKB-KW"/>
</dbReference>
<dbReference type="AlphaFoldDB" id="E7C1C8"/>
<dbReference type="GO" id="GO:0008716">
    <property type="term" value="F:D-alanine-D-alanine ligase activity"/>
    <property type="evidence" value="ECO:0007669"/>
    <property type="project" value="UniProtKB-UniRule"/>
</dbReference>
<comment type="pathway">
    <text evidence="4">Cell wall biogenesis; peptidoglycan biosynthesis.</text>
</comment>
<comment type="cofactor">
    <cofactor evidence="6">
        <name>Mg(2+)</name>
        <dbReference type="ChEBI" id="CHEBI:18420"/>
    </cofactor>
    <cofactor evidence="6">
        <name>Mn(2+)</name>
        <dbReference type="ChEBI" id="CHEBI:29035"/>
    </cofactor>
    <text evidence="6">Binds 2 magnesium or manganese ions per subunit.</text>
</comment>
<evidence type="ECO:0000256" key="7">
    <source>
        <dbReference type="PROSITE-ProRule" id="PRU00409"/>
    </source>
</evidence>
<feature type="binding site" evidence="6">
    <location>
        <position position="263"/>
    </location>
    <ligand>
        <name>Mg(2+)</name>
        <dbReference type="ChEBI" id="CHEBI:18420"/>
        <label>2</label>
    </ligand>
</feature>